<dbReference type="EMBL" id="CM001221">
    <property type="protein sequence ID" value="KEH28113.1"/>
    <property type="molecule type" value="Genomic_DNA"/>
</dbReference>
<dbReference type="AlphaFoldDB" id="A0A072UG47"/>
<dbReference type="HOGENOM" id="CLU_2999501_0_0_1"/>
<feature type="compositionally biased region" description="Basic residues" evidence="1">
    <location>
        <begin position="1"/>
        <end position="13"/>
    </location>
</feature>
<accession>A0A072UG47</accession>
<feature type="region of interest" description="Disordered" evidence="1">
    <location>
        <begin position="1"/>
        <end position="27"/>
    </location>
</feature>
<evidence type="ECO:0000313" key="4">
    <source>
        <dbReference type="Proteomes" id="UP000002051"/>
    </source>
</evidence>
<keyword evidence="4" id="KW-1185">Reference proteome</keyword>
<gene>
    <name evidence="2" type="ordered locus">MTR_5g065395</name>
</gene>
<reference evidence="2 4" key="2">
    <citation type="journal article" date="2014" name="BMC Genomics">
        <title>An improved genome release (version Mt4.0) for the model legume Medicago truncatula.</title>
        <authorList>
            <person name="Tang H."/>
            <person name="Krishnakumar V."/>
            <person name="Bidwell S."/>
            <person name="Rosen B."/>
            <person name="Chan A."/>
            <person name="Zhou S."/>
            <person name="Gentzbittel L."/>
            <person name="Childs K.L."/>
            <person name="Yandell M."/>
            <person name="Gundlach H."/>
            <person name="Mayer K.F."/>
            <person name="Schwartz D.C."/>
            <person name="Town C.D."/>
        </authorList>
    </citation>
    <scope>GENOME REANNOTATION</scope>
    <source>
        <strain evidence="2">A17</strain>
        <strain evidence="3 4">cv. Jemalong A17</strain>
    </source>
</reference>
<reference evidence="3" key="3">
    <citation type="submission" date="2015-04" db="UniProtKB">
        <authorList>
            <consortium name="EnsemblPlants"/>
        </authorList>
    </citation>
    <scope>IDENTIFICATION</scope>
    <source>
        <strain evidence="3">cv. Jemalong A17</strain>
    </source>
</reference>
<dbReference type="EnsemblPlants" id="KEH28113">
    <property type="protein sequence ID" value="KEH28113"/>
    <property type="gene ID" value="MTR_5g065395"/>
</dbReference>
<protein>
    <submittedName>
        <fullName evidence="2 3">Uncharacterized protein</fullName>
    </submittedName>
</protein>
<reference evidence="2 4" key="1">
    <citation type="journal article" date="2011" name="Nature">
        <title>The Medicago genome provides insight into the evolution of rhizobial symbioses.</title>
        <authorList>
            <person name="Young N.D."/>
            <person name="Debelle F."/>
            <person name="Oldroyd G.E."/>
            <person name="Geurts R."/>
            <person name="Cannon S.B."/>
            <person name="Udvardi M.K."/>
            <person name="Benedito V.A."/>
            <person name="Mayer K.F."/>
            <person name="Gouzy J."/>
            <person name="Schoof H."/>
            <person name="Van de Peer Y."/>
            <person name="Proost S."/>
            <person name="Cook D.R."/>
            <person name="Meyers B.C."/>
            <person name="Spannagl M."/>
            <person name="Cheung F."/>
            <person name="De Mita S."/>
            <person name="Krishnakumar V."/>
            <person name="Gundlach H."/>
            <person name="Zhou S."/>
            <person name="Mudge J."/>
            <person name="Bharti A.K."/>
            <person name="Murray J.D."/>
            <person name="Naoumkina M.A."/>
            <person name="Rosen B."/>
            <person name="Silverstein K.A."/>
            <person name="Tang H."/>
            <person name="Rombauts S."/>
            <person name="Zhao P.X."/>
            <person name="Zhou P."/>
            <person name="Barbe V."/>
            <person name="Bardou P."/>
            <person name="Bechner M."/>
            <person name="Bellec A."/>
            <person name="Berger A."/>
            <person name="Berges H."/>
            <person name="Bidwell S."/>
            <person name="Bisseling T."/>
            <person name="Choisne N."/>
            <person name="Couloux A."/>
            <person name="Denny R."/>
            <person name="Deshpande S."/>
            <person name="Dai X."/>
            <person name="Doyle J.J."/>
            <person name="Dudez A.M."/>
            <person name="Farmer A.D."/>
            <person name="Fouteau S."/>
            <person name="Franken C."/>
            <person name="Gibelin C."/>
            <person name="Gish J."/>
            <person name="Goldstein S."/>
            <person name="Gonzalez A.J."/>
            <person name="Green P.J."/>
            <person name="Hallab A."/>
            <person name="Hartog M."/>
            <person name="Hua A."/>
            <person name="Humphray S.J."/>
            <person name="Jeong D.H."/>
            <person name="Jing Y."/>
            <person name="Jocker A."/>
            <person name="Kenton S.M."/>
            <person name="Kim D.J."/>
            <person name="Klee K."/>
            <person name="Lai H."/>
            <person name="Lang C."/>
            <person name="Lin S."/>
            <person name="Macmil S.L."/>
            <person name="Magdelenat G."/>
            <person name="Matthews L."/>
            <person name="McCorrison J."/>
            <person name="Monaghan E.L."/>
            <person name="Mun J.H."/>
            <person name="Najar F.Z."/>
            <person name="Nicholson C."/>
            <person name="Noirot C."/>
            <person name="O'Bleness M."/>
            <person name="Paule C.R."/>
            <person name="Poulain J."/>
            <person name="Prion F."/>
            <person name="Qin B."/>
            <person name="Qu C."/>
            <person name="Retzel E.F."/>
            <person name="Riddle C."/>
            <person name="Sallet E."/>
            <person name="Samain S."/>
            <person name="Samson N."/>
            <person name="Sanders I."/>
            <person name="Saurat O."/>
            <person name="Scarpelli C."/>
            <person name="Schiex T."/>
            <person name="Segurens B."/>
            <person name="Severin A.J."/>
            <person name="Sherrier D.J."/>
            <person name="Shi R."/>
            <person name="Sims S."/>
            <person name="Singer S.R."/>
            <person name="Sinharoy S."/>
            <person name="Sterck L."/>
            <person name="Viollet A."/>
            <person name="Wang B.B."/>
            <person name="Wang K."/>
            <person name="Wang M."/>
            <person name="Wang X."/>
            <person name="Warfsmann J."/>
            <person name="Weissenbach J."/>
            <person name="White D.D."/>
            <person name="White J.D."/>
            <person name="Wiley G.B."/>
            <person name="Wincker P."/>
            <person name="Xing Y."/>
            <person name="Yang L."/>
            <person name="Yao Z."/>
            <person name="Ying F."/>
            <person name="Zhai J."/>
            <person name="Zhou L."/>
            <person name="Zuber A."/>
            <person name="Denarie J."/>
            <person name="Dixon R.A."/>
            <person name="May G.D."/>
            <person name="Schwartz D.C."/>
            <person name="Rogers J."/>
            <person name="Quetier F."/>
            <person name="Town C.D."/>
            <person name="Roe B.A."/>
        </authorList>
    </citation>
    <scope>NUCLEOTIDE SEQUENCE [LARGE SCALE GENOMIC DNA]</scope>
    <source>
        <strain evidence="2">A17</strain>
        <strain evidence="3 4">cv. Jemalong A17</strain>
    </source>
</reference>
<organism evidence="2 4">
    <name type="scientific">Medicago truncatula</name>
    <name type="common">Barrel medic</name>
    <name type="synonym">Medicago tribuloides</name>
    <dbReference type="NCBI Taxonomy" id="3880"/>
    <lineage>
        <taxon>Eukaryota</taxon>
        <taxon>Viridiplantae</taxon>
        <taxon>Streptophyta</taxon>
        <taxon>Embryophyta</taxon>
        <taxon>Tracheophyta</taxon>
        <taxon>Spermatophyta</taxon>
        <taxon>Magnoliopsida</taxon>
        <taxon>eudicotyledons</taxon>
        <taxon>Gunneridae</taxon>
        <taxon>Pentapetalae</taxon>
        <taxon>rosids</taxon>
        <taxon>fabids</taxon>
        <taxon>Fabales</taxon>
        <taxon>Fabaceae</taxon>
        <taxon>Papilionoideae</taxon>
        <taxon>50 kb inversion clade</taxon>
        <taxon>NPAAA clade</taxon>
        <taxon>Hologalegina</taxon>
        <taxon>IRL clade</taxon>
        <taxon>Trifolieae</taxon>
        <taxon>Medicago</taxon>
    </lineage>
</organism>
<sequence>MTKKTTKTSKKLKKNEENDGVRRGAFELDPADLPTDIQKNHMLKEFGLRNLNYTYTL</sequence>
<dbReference type="Proteomes" id="UP000002051">
    <property type="component" value="Chromosome 5"/>
</dbReference>
<evidence type="ECO:0000313" key="3">
    <source>
        <dbReference type="EnsemblPlants" id="KEH28113"/>
    </source>
</evidence>
<feature type="compositionally biased region" description="Basic and acidic residues" evidence="1">
    <location>
        <begin position="14"/>
        <end position="26"/>
    </location>
</feature>
<evidence type="ECO:0000313" key="2">
    <source>
        <dbReference type="EMBL" id="KEH28113.1"/>
    </source>
</evidence>
<name>A0A072UG47_MEDTR</name>
<proteinExistence type="predicted"/>
<evidence type="ECO:0000256" key="1">
    <source>
        <dbReference type="SAM" id="MobiDB-lite"/>
    </source>
</evidence>